<dbReference type="SUPFAM" id="SSF81383">
    <property type="entry name" value="F-box domain"/>
    <property type="match status" value="1"/>
</dbReference>
<sequence length="678" mass="76745">MAATRQSTGRLPRTDWLESDADTVSDEEDAASLPTVGQLEECTEIEQADDSLPHTNDDRDECDVLGNGQSLLTGPIPNVIAGETKATWYSGSVDQAVMGEKSKINFVAPKEKDPPTGRRARNQGKLAFFMALPFDIFCEIAGHVTPQDILHLSWSSQSLRSLLMSKRSRPIWRAAQTNMGLPDCPPDICEPHYAKLVFGRECHVCEAPKTYKVDFAMRVRLCDGCMKLNTVKGCTLAERYGKDLVKDVTIYKMVPFHKSALNNETILDAHMSRKRFYKPDFERALEQYVLLAQNPAARAKFVAQREELTMKAIQHAISLNIWVNEKNQNKHETLQSSLMSRKDSIHAKLKELGVTETDLMLNTQRSDQYTQDWNRLVNQTRALTSRIWKMIQPQLENIIYWRKQDLTKEQKAIQLKLRQAEVSAFYNKYLNAMDVSDPEAVFLPNAGDFSRSAMVTNLLEVDCETKVSNERWETFIPILPELFKKYKNLLITQCASAFRNANKNQEPSDMDNEQGANETNGTKFSDDDILRRATSIFQCRSCLGDPLFAYPDVLAHSHSKGHFGSLSYDWIPSGSRLICLDSTLNIAKTLLANLGFAPSTTMLHMQSLGSRYYCQCCDPLLREGFSWMALVGGQIFTISIKGRLALLDRAFQEGEELVRQSYSPRYQCRSGYPTCGRP</sequence>
<dbReference type="VEuPathDB" id="FungiDB:BD410DRAFT_372584"/>
<feature type="region of interest" description="Disordered" evidence="1">
    <location>
        <begin position="502"/>
        <end position="524"/>
    </location>
</feature>
<proteinExistence type="predicted"/>
<dbReference type="OrthoDB" id="2746750at2759"/>
<dbReference type="InterPro" id="IPR001810">
    <property type="entry name" value="F-box_dom"/>
</dbReference>
<dbReference type="AlphaFoldDB" id="A0A4Y7Q0Z1"/>
<feature type="domain" description="F-box" evidence="2">
    <location>
        <begin position="126"/>
        <end position="175"/>
    </location>
</feature>
<evidence type="ECO:0000256" key="1">
    <source>
        <dbReference type="SAM" id="MobiDB-lite"/>
    </source>
</evidence>
<keyword evidence="4" id="KW-1185">Reference proteome</keyword>
<dbReference type="PROSITE" id="PS50181">
    <property type="entry name" value="FBOX"/>
    <property type="match status" value="1"/>
</dbReference>
<feature type="compositionally biased region" description="Polar residues" evidence="1">
    <location>
        <begin position="514"/>
        <end position="523"/>
    </location>
</feature>
<feature type="region of interest" description="Disordered" evidence="1">
    <location>
        <begin position="1"/>
        <end position="36"/>
    </location>
</feature>
<evidence type="ECO:0000313" key="3">
    <source>
        <dbReference type="EMBL" id="TDL20460.1"/>
    </source>
</evidence>
<evidence type="ECO:0000313" key="4">
    <source>
        <dbReference type="Proteomes" id="UP000294933"/>
    </source>
</evidence>
<gene>
    <name evidence="3" type="ORF">BD410DRAFT_372584</name>
</gene>
<dbReference type="Proteomes" id="UP000294933">
    <property type="component" value="Unassembled WGS sequence"/>
</dbReference>
<organism evidence="3 4">
    <name type="scientific">Rickenella mellea</name>
    <dbReference type="NCBI Taxonomy" id="50990"/>
    <lineage>
        <taxon>Eukaryota</taxon>
        <taxon>Fungi</taxon>
        <taxon>Dikarya</taxon>
        <taxon>Basidiomycota</taxon>
        <taxon>Agaricomycotina</taxon>
        <taxon>Agaricomycetes</taxon>
        <taxon>Hymenochaetales</taxon>
        <taxon>Rickenellaceae</taxon>
        <taxon>Rickenella</taxon>
    </lineage>
</organism>
<reference evidence="3 4" key="1">
    <citation type="submission" date="2018-06" db="EMBL/GenBank/DDBJ databases">
        <title>A transcriptomic atlas of mushroom development highlights an independent origin of complex multicellularity.</title>
        <authorList>
            <consortium name="DOE Joint Genome Institute"/>
            <person name="Krizsan K."/>
            <person name="Almasi E."/>
            <person name="Merenyi Z."/>
            <person name="Sahu N."/>
            <person name="Viragh M."/>
            <person name="Koszo T."/>
            <person name="Mondo S."/>
            <person name="Kiss B."/>
            <person name="Balint B."/>
            <person name="Kues U."/>
            <person name="Barry K."/>
            <person name="Hegedus J.C."/>
            <person name="Henrissat B."/>
            <person name="Johnson J."/>
            <person name="Lipzen A."/>
            <person name="Ohm R."/>
            <person name="Nagy I."/>
            <person name="Pangilinan J."/>
            <person name="Yan J."/>
            <person name="Xiong Y."/>
            <person name="Grigoriev I.V."/>
            <person name="Hibbett D.S."/>
            <person name="Nagy L.G."/>
        </authorList>
    </citation>
    <scope>NUCLEOTIDE SEQUENCE [LARGE SCALE GENOMIC DNA]</scope>
    <source>
        <strain evidence="3 4">SZMC22713</strain>
    </source>
</reference>
<dbReference type="InterPro" id="IPR036047">
    <property type="entry name" value="F-box-like_dom_sf"/>
</dbReference>
<protein>
    <recommendedName>
        <fullName evidence="2">F-box domain-containing protein</fullName>
    </recommendedName>
</protein>
<name>A0A4Y7Q0Z1_9AGAM</name>
<feature type="compositionally biased region" description="Acidic residues" evidence="1">
    <location>
        <begin position="17"/>
        <end position="30"/>
    </location>
</feature>
<dbReference type="EMBL" id="ML170188">
    <property type="protein sequence ID" value="TDL20460.1"/>
    <property type="molecule type" value="Genomic_DNA"/>
</dbReference>
<accession>A0A4Y7Q0Z1</accession>
<dbReference type="STRING" id="50990.A0A4Y7Q0Z1"/>
<evidence type="ECO:0000259" key="2">
    <source>
        <dbReference type="PROSITE" id="PS50181"/>
    </source>
</evidence>